<gene>
    <name evidence="2" type="ordered locus">TEPIRE1_0987</name>
</gene>
<protein>
    <submittedName>
        <fullName evidence="2">Uncharacterized protein</fullName>
    </submittedName>
</protein>
<dbReference type="EMBL" id="HF563609">
    <property type="protein sequence ID" value="CCP25709.1"/>
    <property type="molecule type" value="Genomic_DNA"/>
</dbReference>
<organism evidence="2 3">
    <name type="scientific">Tepidanaerobacter acetatoxydans (strain DSM 21804 / JCM 16047 / Re1)</name>
    <dbReference type="NCBI Taxonomy" id="1209989"/>
    <lineage>
        <taxon>Bacteria</taxon>
        <taxon>Bacillati</taxon>
        <taxon>Bacillota</taxon>
        <taxon>Clostridia</taxon>
        <taxon>Thermosediminibacterales</taxon>
        <taxon>Tepidanaerobacteraceae</taxon>
        <taxon>Tepidanaerobacter</taxon>
    </lineage>
</organism>
<reference evidence="3" key="1">
    <citation type="journal article" date="2013" name="Genome Announc.">
        <title>First genome sequence of a syntrophic acetate-oxidizing bacterium, Tepidanaerobacter acetatoxydans strain Re1.</title>
        <authorList>
            <person name="Manzoor S."/>
            <person name="Bongcam-Rudloff E."/>
            <person name="Schnurer A."/>
            <person name="Muller B."/>
        </authorList>
    </citation>
    <scope>NUCLEOTIDE SEQUENCE [LARGE SCALE GENOMIC DNA]</scope>
    <source>
        <strain evidence="3">Re1</strain>
    </source>
</reference>
<dbReference type="RefSeq" id="WP_013778002.1">
    <property type="nucleotide sequence ID" value="NC_015519.1"/>
</dbReference>
<dbReference type="KEGG" id="tep:TepRe1_0910"/>
<keyword evidence="3" id="KW-1185">Reference proteome</keyword>
<dbReference type="PATRIC" id="fig|1209989.3.peg.1090"/>
<keyword evidence="1" id="KW-0472">Membrane</keyword>
<dbReference type="KEGG" id="tae:TepiRe1_0987"/>
<name>F4LXH7_TEPAE</name>
<dbReference type="Proteomes" id="UP000010802">
    <property type="component" value="Chromosome"/>
</dbReference>
<keyword evidence="1" id="KW-1133">Transmembrane helix</keyword>
<accession>F4LXH7</accession>
<proteinExistence type="predicted"/>
<accession>L0RZT0</accession>
<keyword evidence="1" id="KW-0812">Transmembrane</keyword>
<evidence type="ECO:0000256" key="1">
    <source>
        <dbReference type="SAM" id="Phobius"/>
    </source>
</evidence>
<dbReference type="AlphaFoldDB" id="F4LXH7"/>
<evidence type="ECO:0000313" key="2">
    <source>
        <dbReference type="EMBL" id="CCP25709.1"/>
    </source>
</evidence>
<sequence length="183" mass="20931">MKKKTKFIWILIASLLLIVVGYMRYYPIKHDTIELRHIIEDKFGVNTERFTSIGLNNKDFYYFVVAGDNIAVVRMKMGVFNRFRYQGLSYTGANFVNGVVESKGNKYLLVGGKNPNHEIEKISFTLDNIPYEIDLVNPGDTFFEYIQIDNKTFDDHIFLDNTILYNGNGEDISATIDTSSGGL</sequence>
<dbReference type="STRING" id="1209989.TepRe1_0910"/>
<dbReference type="HOGENOM" id="CLU_1474482_0_0_9"/>
<feature type="transmembrane region" description="Helical" evidence="1">
    <location>
        <begin position="7"/>
        <end position="26"/>
    </location>
</feature>
<evidence type="ECO:0000313" key="3">
    <source>
        <dbReference type="Proteomes" id="UP000010802"/>
    </source>
</evidence>